<dbReference type="EMBL" id="AP018052">
    <property type="protein sequence ID" value="BAZ95358.1"/>
    <property type="molecule type" value="Genomic_DNA"/>
</dbReference>
<reference evidence="2 3" key="1">
    <citation type="submission" date="2017-05" db="EMBL/GenBank/DDBJ databases">
        <title>Thiocyanate degradation by Thiohalobacter thiocyanaticus FOKN1.</title>
        <authorList>
            <person name="Oshiki M."/>
            <person name="Fukushima T."/>
            <person name="Kawano S."/>
            <person name="Nakagawa J."/>
        </authorList>
    </citation>
    <scope>NUCLEOTIDE SEQUENCE [LARGE SCALE GENOMIC DNA]</scope>
    <source>
        <strain evidence="2 3">FOKN1</strain>
    </source>
</reference>
<dbReference type="SMART" id="SM00260">
    <property type="entry name" value="CheW"/>
    <property type="match status" value="1"/>
</dbReference>
<evidence type="ECO:0000313" key="3">
    <source>
        <dbReference type="Proteomes" id="UP000218765"/>
    </source>
</evidence>
<dbReference type="InterPro" id="IPR002545">
    <property type="entry name" value="CheW-lke_dom"/>
</dbReference>
<name>A0A1Z4VVE7_9GAMM</name>
<evidence type="ECO:0000259" key="1">
    <source>
        <dbReference type="PROSITE" id="PS50851"/>
    </source>
</evidence>
<dbReference type="Gene3D" id="2.40.50.180">
    <property type="entry name" value="CheA-289, Domain 4"/>
    <property type="match status" value="1"/>
</dbReference>
<protein>
    <submittedName>
        <fullName evidence="2">Chemotaxis signal transduction protein</fullName>
    </submittedName>
</protein>
<dbReference type="PANTHER" id="PTHR22617">
    <property type="entry name" value="CHEMOTAXIS SENSOR HISTIDINE KINASE-RELATED"/>
    <property type="match status" value="1"/>
</dbReference>
<proteinExistence type="predicted"/>
<dbReference type="InterPro" id="IPR036061">
    <property type="entry name" value="CheW-like_dom_sf"/>
</dbReference>
<dbReference type="Pfam" id="PF01584">
    <property type="entry name" value="CheW"/>
    <property type="match status" value="1"/>
</dbReference>
<dbReference type="GO" id="GO:0005829">
    <property type="term" value="C:cytosol"/>
    <property type="evidence" value="ECO:0007669"/>
    <property type="project" value="TreeGrafter"/>
</dbReference>
<dbReference type="SUPFAM" id="SSF50341">
    <property type="entry name" value="CheW-like"/>
    <property type="match status" value="1"/>
</dbReference>
<feature type="domain" description="CheW-like" evidence="1">
    <location>
        <begin position="37"/>
        <end position="177"/>
    </location>
</feature>
<accession>A0A1Z4VVE7</accession>
<dbReference type="KEGG" id="ttc:FOKN1_3001"/>
<dbReference type="PROSITE" id="PS50851">
    <property type="entry name" value="CHEW"/>
    <property type="match status" value="1"/>
</dbReference>
<organism evidence="2 3">
    <name type="scientific">Thiohalobacter thiocyanaticus</name>
    <dbReference type="NCBI Taxonomy" id="585455"/>
    <lineage>
        <taxon>Bacteria</taxon>
        <taxon>Pseudomonadati</taxon>
        <taxon>Pseudomonadota</taxon>
        <taxon>Gammaproteobacteria</taxon>
        <taxon>Thiohalobacterales</taxon>
        <taxon>Thiohalobacteraceae</taxon>
        <taxon>Thiohalobacter</taxon>
    </lineage>
</organism>
<sequence length="182" mass="20310">MSQTPDNKDPVHILFDLERRLRRAARPLPSEVELREDWVGIGFRLGGHRFVSPLGEVTEILTPTDYSKVPGAKNWVQGIANVRGNLLPIMDLQGFLHGHRAAATRRSRVLVINHAGVHSGLVVDEVLGLKHFMPEDQTPEPPTDDAAIQPYLDGGFRIGDEHWGVFSMRRLAETPQFLQAAL</sequence>
<dbReference type="GO" id="GO:0007165">
    <property type="term" value="P:signal transduction"/>
    <property type="evidence" value="ECO:0007669"/>
    <property type="project" value="InterPro"/>
</dbReference>
<gene>
    <name evidence="2" type="ORF">FOKN1_3001</name>
</gene>
<dbReference type="AlphaFoldDB" id="A0A1Z4VVE7"/>
<dbReference type="OrthoDB" id="5298045at2"/>
<dbReference type="PANTHER" id="PTHR22617:SF43">
    <property type="entry name" value="PROTEIN PILI"/>
    <property type="match status" value="1"/>
</dbReference>
<dbReference type="GO" id="GO:0006935">
    <property type="term" value="P:chemotaxis"/>
    <property type="evidence" value="ECO:0007669"/>
    <property type="project" value="InterPro"/>
</dbReference>
<keyword evidence="3" id="KW-1185">Reference proteome</keyword>
<dbReference type="Proteomes" id="UP000218765">
    <property type="component" value="Chromosome"/>
</dbReference>
<evidence type="ECO:0000313" key="2">
    <source>
        <dbReference type="EMBL" id="BAZ95358.1"/>
    </source>
</evidence>
<dbReference type="InterPro" id="IPR039315">
    <property type="entry name" value="CheW"/>
</dbReference>
<dbReference type="RefSeq" id="WP_096367351.1">
    <property type="nucleotide sequence ID" value="NZ_AP018052.1"/>
</dbReference>
<dbReference type="Gene3D" id="2.30.30.40">
    <property type="entry name" value="SH3 Domains"/>
    <property type="match status" value="1"/>
</dbReference>